<dbReference type="CDD" id="cd05288">
    <property type="entry name" value="PGDH"/>
    <property type="match status" value="1"/>
</dbReference>
<dbReference type="Gene3D" id="3.90.180.10">
    <property type="entry name" value="Medium-chain alcohol dehydrogenases, catalytic domain"/>
    <property type="match status" value="1"/>
</dbReference>
<dbReference type="EMBL" id="MVBO01000168">
    <property type="protein sequence ID" value="OZJ02285.1"/>
    <property type="molecule type" value="Genomic_DNA"/>
</dbReference>
<dbReference type="GO" id="GO:0016628">
    <property type="term" value="F:oxidoreductase activity, acting on the CH-CH group of donors, NAD or NADP as acceptor"/>
    <property type="evidence" value="ECO:0007669"/>
    <property type="project" value="InterPro"/>
</dbReference>
<dbReference type="InterPro" id="IPR036291">
    <property type="entry name" value="NAD(P)-bd_dom_sf"/>
</dbReference>
<dbReference type="Pfam" id="PF00107">
    <property type="entry name" value="ADH_zinc_N"/>
    <property type="match status" value="1"/>
</dbReference>
<dbReference type="InterPro" id="IPR013149">
    <property type="entry name" value="ADH-like_C"/>
</dbReference>
<dbReference type="PANTHER" id="PTHR43205">
    <property type="entry name" value="PROSTAGLANDIN REDUCTASE"/>
    <property type="match status" value="1"/>
</dbReference>
<gene>
    <name evidence="2" type="ORF">BZG36_04818</name>
</gene>
<dbReference type="SUPFAM" id="SSF51735">
    <property type="entry name" value="NAD(P)-binding Rossmann-fold domains"/>
    <property type="match status" value="1"/>
</dbReference>
<comment type="caution">
    <text evidence="2">The sequence shown here is derived from an EMBL/GenBank/DDBJ whole genome shotgun (WGS) entry which is preliminary data.</text>
</comment>
<dbReference type="AlphaFoldDB" id="A0A261XV79"/>
<dbReference type="SUPFAM" id="SSF50129">
    <property type="entry name" value="GroES-like"/>
    <property type="match status" value="1"/>
</dbReference>
<dbReference type="InterPro" id="IPR011032">
    <property type="entry name" value="GroES-like_sf"/>
</dbReference>
<accession>A0A261XV79</accession>
<evidence type="ECO:0000259" key="1">
    <source>
        <dbReference type="Pfam" id="PF00107"/>
    </source>
</evidence>
<name>A0A261XV79_9FUNG</name>
<dbReference type="Gene3D" id="3.40.50.720">
    <property type="entry name" value="NAD(P)-binding Rossmann-like Domain"/>
    <property type="match status" value="1"/>
</dbReference>
<dbReference type="OrthoDB" id="809632at2759"/>
<reference evidence="2 3" key="1">
    <citation type="journal article" date="2017" name="Mycologia">
        <title>Bifiguratus adelaidae, gen. et sp. nov., a new member of Mucoromycotina in endophytic and soil-dwelling habitats.</title>
        <authorList>
            <person name="Torres-Cruz T.J."/>
            <person name="Billingsley Tobias T.L."/>
            <person name="Almatruk M."/>
            <person name="Hesse C."/>
            <person name="Kuske C.R."/>
            <person name="Desiro A."/>
            <person name="Benucci G.M."/>
            <person name="Bonito G."/>
            <person name="Stajich J.E."/>
            <person name="Dunlap C."/>
            <person name="Arnold A.E."/>
            <person name="Porras-Alfaro A."/>
        </authorList>
    </citation>
    <scope>NUCLEOTIDE SEQUENCE [LARGE SCALE GENOMIC DNA]</scope>
    <source>
        <strain evidence="2 3">AZ0501</strain>
    </source>
</reference>
<organism evidence="2 3">
    <name type="scientific">Bifiguratus adelaidae</name>
    <dbReference type="NCBI Taxonomy" id="1938954"/>
    <lineage>
        <taxon>Eukaryota</taxon>
        <taxon>Fungi</taxon>
        <taxon>Fungi incertae sedis</taxon>
        <taxon>Mucoromycota</taxon>
        <taxon>Mucoromycotina</taxon>
        <taxon>Endogonomycetes</taxon>
        <taxon>Endogonales</taxon>
        <taxon>Endogonales incertae sedis</taxon>
        <taxon>Bifiguratus</taxon>
    </lineage>
</organism>
<dbReference type="InterPro" id="IPR045010">
    <property type="entry name" value="MDR_fam"/>
</dbReference>
<feature type="domain" description="Alcohol dehydrogenase-like C-terminal" evidence="1">
    <location>
        <begin position="6"/>
        <end position="129"/>
    </location>
</feature>
<sequence length="183" mass="20107">MSAVDVGQLVGQLAKTEGLRVIGSVGDDKKSEYLLKECGFDGAFNYKTQDMDEQLTKLAPNGIDIYFENVGGKHLEAALTHANNFARFLTCGMISQYNLSQQEPVHNLMNIVAKRIQMCGFIVSDHAQDMGAQFVKRVTQMIKDGRVTYKEDVTKGIEGLPDALIGLFEGKNFGKAVVQVADQ</sequence>
<proteinExistence type="predicted"/>
<dbReference type="Proteomes" id="UP000242875">
    <property type="component" value="Unassembled WGS sequence"/>
</dbReference>
<keyword evidence="3" id="KW-1185">Reference proteome</keyword>
<evidence type="ECO:0000313" key="3">
    <source>
        <dbReference type="Proteomes" id="UP000242875"/>
    </source>
</evidence>
<protein>
    <recommendedName>
        <fullName evidence="1">Alcohol dehydrogenase-like C-terminal domain-containing protein</fullName>
    </recommendedName>
</protein>
<dbReference type="PANTHER" id="PTHR43205:SF7">
    <property type="entry name" value="PROSTAGLANDIN REDUCTASE 1"/>
    <property type="match status" value="1"/>
</dbReference>
<evidence type="ECO:0000313" key="2">
    <source>
        <dbReference type="EMBL" id="OZJ02285.1"/>
    </source>
</evidence>